<gene>
    <name evidence="2" type="ORF">MYCIT1_LOCUS2777</name>
</gene>
<dbReference type="Proteomes" id="UP001295794">
    <property type="component" value="Unassembled WGS sequence"/>
</dbReference>
<evidence type="ECO:0000313" key="3">
    <source>
        <dbReference type="Proteomes" id="UP001295794"/>
    </source>
</evidence>
<feature type="region of interest" description="Disordered" evidence="1">
    <location>
        <begin position="20"/>
        <end position="57"/>
    </location>
</feature>
<name>A0AAD2GVU0_9AGAR</name>
<accession>A0AAD2GVU0</accession>
<dbReference type="EMBL" id="CAVNYO010000039">
    <property type="protein sequence ID" value="CAK5263343.1"/>
    <property type="molecule type" value="Genomic_DNA"/>
</dbReference>
<keyword evidence="3" id="KW-1185">Reference proteome</keyword>
<proteinExistence type="predicted"/>
<dbReference type="AlphaFoldDB" id="A0AAD2GVU0"/>
<comment type="caution">
    <text evidence="2">The sequence shown here is derived from an EMBL/GenBank/DDBJ whole genome shotgun (WGS) entry which is preliminary data.</text>
</comment>
<reference evidence="2" key="1">
    <citation type="submission" date="2023-11" db="EMBL/GenBank/DDBJ databases">
        <authorList>
            <person name="De Vega J J."/>
            <person name="De Vega J J."/>
        </authorList>
    </citation>
    <scope>NUCLEOTIDE SEQUENCE</scope>
</reference>
<evidence type="ECO:0000256" key="1">
    <source>
        <dbReference type="SAM" id="MobiDB-lite"/>
    </source>
</evidence>
<protein>
    <submittedName>
        <fullName evidence="2">Uncharacterized protein</fullName>
    </submittedName>
</protein>
<organism evidence="2 3">
    <name type="scientific">Mycena citricolor</name>
    <dbReference type="NCBI Taxonomy" id="2018698"/>
    <lineage>
        <taxon>Eukaryota</taxon>
        <taxon>Fungi</taxon>
        <taxon>Dikarya</taxon>
        <taxon>Basidiomycota</taxon>
        <taxon>Agaricomycotina</taxon>
        <taxon>Agaricomycetes</taxon>
        <taxon>Agaricomycetidae</taxon>
        <taxon>Agaricales</taxon>
        <taxon>Marasmiineae</taxon>
        <taxon>Mycenaceae</taxon>
        <taxon>Mycena</taxon>
    </lineage>
</organism>
<evidence type="ECO:0000313" key="2">
    <source>
        <dbReference type="EMBL" id="CAK5263343.1"/>
    </source>
</evidence>
<sequence length="126" mass="13583">MPSSIEVILRHSSIPAKSAPIPSPLFATESNPPHGLTCDASSSNEGRTIEATGPGMGLFSRRVNSTNNLTSRRAPVVRGCVIEGANCFDDMGIRMLQPIVDDREPGICLFILLESDRARNVGVRHQ</sequence>